<gene>
    <name evidence="2" type="ORF">RCZ15_12460</name>
    <name evidence="3" type="ORF">RCZ16_21060</name>
</gene>
<dbReference type="RefSeq" id="WP_264847664.1">
    <property type="nucleotide sequence ID" value="NZ_BPMA01000065.1"/>
</dbReference>
<reference evidence="2 5" key="1">
    <citation type="submission" date="2021-11" db="EMBL/GenBank/DDBJ databases">
        <title>Draft genome sequence of Capnocytophaga sp. strain KC07075 isolated from cat oral cavity.</title>
        <authorList>
            <person name="Suzuki M."/>
            <person name="Imaoka K."/>
            <person name="Kimura M."/>
            <person name="Morikawa S."/>
            <person name="Maeda K."/>
        </authorList>
    </citation>
    <scope>NUCLEOTIDE SEQUENCE</scope>
    <source>
        <strain evidence="2">KC07075</strain>
        <strain evidence="3 5">KC07079</strain>
    </source>
</reference>
<feature type="compositionally biased region" description="Low complexity" evidence="1">
    <location>
        <begin position="69"/>
        <end position="86"/>
    </location>
</feature>
<dbReference type="Gene3D" id="2.40.420.20">
    <property type="match status" value="1"/>
</dbReference>
<dbReference type="Proteomes" id="UP001208692">
    <property type="component" value="Unassembled WGS sequence"/>
</dbReference>
<accession>A0AAV5AXH5</accession>
<sequence>MDAQLLAQYYTQQIQAQIPEAKFSKGKTQYIWVKNPDGSLVQKEITIGNSDGINVEVVNGLSQGEVMVGLQSASQQAGASANGSSSPFMPTPPKRNNSKSTQNQPPSR</sequence>
<dbReference type="AlphaFoldDB" id="A0AAV5AXH5"/>
<evidence type="ECO:0000313" key="2">
    <source>
        <dbReference type="EMBL" id="GJM50273.1"/>
    </source>
</evidence>
<name>A0AAV5AXH5_9FLAO</name>
<protein>
    <submittedName>
        <fullName evidence="2">Uncharacterized protein</fullName>
    </submittedName>
</protein>
<keyword evidence="5" id="KW-1185">Reference proteome</keyword>
<feature type="region of interest" description="Disordered" evidence="1">
    <location>
        <begin position="69"/>
        <end position="108"/>
    </location>
</feature>
<dbReference type="EMBL" id="BQKB01000050">
    <property type="protein sequence ID" value="GJM53790.1"/>
    <property type="molecule type" value="Genomic_DNA"/>
</dbReference>
<comment type="caution">
    <text evidence="2">The sequence shown here is derived from an EMBL/GenBank/DDBJ whole genome shotgun (WGS) entry which is preliminary data.</text>
</comment>
<evidence type="ECO:0000313" key="5">
    <source>
        <dbReference type="Proteomes" id="UP001208692"/>
    </source>
</evidence>
<feature type="compositionally biased region" description="Polar residues" evidence="1">
    <location>
        <begin position="94"/>
        <end position="108"/>
    </location>
</feature>
<evidence type="ECO:0000313" key="3">
    <source>
        <dbReference type="EMBL" id="GJM53790.1"/>
    </source>
</evidence>
<dbReference type="EMBL" id="BQKA01000024">
    <property type="protein sequence ID" value="GJM50273.1"/>
    <property type="molecule type" value="Genomic_DNA"/>
</dbReference>
<organism evidence="2 4">
    <name type="scientific">Capnocytophaga catalasegens</name>
    <dbReference type="NCBI Taxonomy" id="1004260"/>
    <lineage>
        <taxon>Bacteria</taxon>
        <taxon>Pseudomonadati</taxon>
        <taxon>Bacteroidota</taxon>
        <taxon>Flavobacteriia</taxon>
        <taxon>Flavobacteriales</taxon>
        <taxon>Flavobacteriaceae</taxon>
        <taxon>Capnocytophaga</taxon>
    </lineage>
</organism>
<evidence type="ECO:0000313" key="4">
    <source>
        <dbReference type="Proteomes" id="UP001207736"/>
    </source>
</evidence>
<evidence type="ECO:0000256" key="1">
    <source>
        <dbReference type="SAM" id="MobiDB-lite"/>
    </source>
</evidence>
<proteinExistence type="predicted"/>
<dbReference type="Proteomes" id="UP001207736">
    <property type="component" value="Unassembled WGS sequence"/>
</dbReference>